<dbReference type="Pfam" id="PF07252">
    <property type="entry name" value="DUF1433"/>
    <property type="match status" value="1"/>
</dbReference>
<gene>
    <name evidence="3" type="ORF">LN051_11315</name>
</gene>
<keyword evidence="2" id="KW-0812">Transmembrane</keyword>
<proteinExistence type="predicted"/>
<name>A0ABY3PCU6_9STAP</name>
<reference evidence="3 4" key="1">
    <citation type="journal article" date="2022" name="Pathogens">
        <title>Staphylococcus ratti sp. nov. Isolated from a Lab Rat.</title>
        <authorList>
            <person name="Kovarovic V."/>
            <person name="Sedlacek I."/>
            <person name="Petras P."/>
            <person name="Kralova S."/>
            <person name="Maslanova I."/>
            <person name="Svec P."/>
            <person name="Neumann-Schaal M."/>
            <person name="Botka T."/>
            <person name="Gelbicova T."/>
            <person name="Stankova E."/>
            <person name="Doskar J."/>
            <person name="Pantucek R."/>
        </authorList>
    </citation>
    <scope>NUCLEOTIDE SEQUENCE [LARGE SCALE GENOMIC DNA]</scope>
    <source>
        <strain evidence="3 4">CCM 9025</strain>
    </source>
</reference>
<keyword evidence="2" id="KW-0472">Membrane</keyword>
<evidence type="ECO:0000313" key="4">
    <source>
        <dbReference type="Proteomes" id="UP001197626"/>
    </source>
</evidence>
<protein>
    <submittedName>
        <fullName evidence="3">DUF1433 domain-containing protein</fullName>
    </submittedName>
</protein>
<keyword evidence="4" id="KW-1185">Reference proteome</keyword>
<dbReference type="InterPro" id="IPR009881">
    <property type="entry name" value="DUF1433"/>
</dbReference>
<dbReference type="Proteomes" id="UP001197626">
    <property type="component" value="Chromosome"/>
</dbReference>
<dbReference type="EMBL" id="CP086654">
    <property type="protein sequence ID" value="UEX90098.1"/>
    <property type="molecule type" value="Genomic_DNA"/>
</dbReference>
<feature type="compositionally biased region" description="Polar residues" evidence="1">
    <location>
        <begin position="107"/>
        <end position="117"/>
    </location>
</feature>
<sequence length="140" mass="16185">MSKKHFLIFISIVFLILIAIAGVYLKMKHDEHEAQKEAYYKQQQERITLYLKYNTKEPNTIKSVHFTDLHKGAMGSVVIKGYINNDPKATFSTLQTPEDHFQFEGDLTTSPPLSDSLNPAHKLKSPDEIKKELERKKKDH</sequence>
<keyword evidence="2" id="KW-1133">Transmembrane helix</keyword>
<organism evidence="3 4">
    <name type="scientific">Staphylococcus ratti</name>
    <dbReference type="NCBI Taxonomy" id="2892440"/>
    <lineage>
        <taxon>Bacteria</taxon>
        <taxon>Bacillati</taxon>
        <taxon>Bacillota</taxon>
        <taxon>Bacilli</taxon>
        <taxon>Bacillales</taxon>
        <taxon>Staphylococcaceae</taxon>
        <taxon>Staphylococcus</taxon>
    </lineage>
</organism>
<dbReference type="Gene3D" id="3.10.450.130">
    <property type="entry name" value="folded 79 residue fragment of lin0334 like domains"/>
    <property type="match status" value="1"/>
</dbReference>
<accession>A0ABY3PCU6</accession>
<evidence type="ECO:0000313" key="3">
    <source>
        <dbReference type="EMBL" id="UEX90098.1"/>
    </source>
</evidence>
<evidence type="ECO:0000256" key="2">
    <source>
        <dbReference type="SAM" id="Phobius"/>
    </source>
</evidence>
<evidence type="ECO:0000256" key="1">
    <source>
        <dbReference type="SAM" id="MobiDB-lite"/>
    </source>
</evidence>
<feature type="compositionally biased region" description="Basic and acidic residues" evidence="1">
    <location>
        <begin position="124"/>
        <end position="140"/>
    </location>
</feature>
<feature type="region of interest" description="Disordered" evidence="1">
    <location>
        <begin position="102"/>
        <end position="140"/>
    </location>
</feature>
<feature type="transmembrane region" description="Helical" evidence="2">
    <location>
        <begin position="6"/>
        <end position="25"/>
    </location>
</feature>
<dbReference type="RefSeq" id="WP_229292596.1">
    <property type="nucleotide sequence ID" value="NZ_CP086654.1"/>
</dbReference>